<evidence type="ECO:0000256" key="1">
    <source>
        <dbReference type="SAM" id="MobiDB-lite"/>
    </source>
</evidence>
<evidence type="ECO:0000313" key="2">
    <source>
        <dbReference type="EMBL" id="GBP28642.1"/>
    </source>
</evidence>
<dbReference type="AlphaFoldDB" id="A0A4C1URP2"/>
<organism evidence="2 3">
    <name type="scientific">Eumeta variegata</name>
    <name type="common">Bagworm moth</name>
    <name type="synonym">Eumeta japonica</name>
    <dbReference type="NCBI Taxonomy" id="151549"/>
    <lineage>
        <taxon>Eukaryota</taxon>
        <taxon>Metazoa</taxon>
        <taxon>Ecdysozoa</taxon>
        <taxon>Arthropoda</taxon>
        <taxon>Hexapoda</taxon>
        <taxon>Insecta</taxon>
        <taxon>Pterygota</taxon>
        <taxon>Neoptera</taxon>
        <taxon>Endopterygota</taxon>
        <taxon>Lepidoptera</taxon>
        <taxon>Glossata</taxon>
        <taxon>Ditrysia</taxon>
        <taxon>Tineoidea</taxon>
        <taxon>Psychidae</taxon>
        <taxon>Oiketicinae</taxon>
        <taxon>Eumeta</taxon>
    </lineage>
</organism>
<gene>
    <name evidence="2" type="ORF">EVAR_85841_1</name>
</gene>
<proteinExistence type="predicted"/>
<accession>A0A4C1URP2</accession>
<sequence length="153" mass="17027">MRKRSDFHTISRVRAAFRSEVYELLIVGRMGAGFVKAARSFDESSGSRSGRGRRDRRVKLALKTVVRPINASRAQGSRAHAAPPCVHARSTRSRASRMRAVAAGGDRQVLAVTRLDVKNAKTHPWEVQKKRRANQKHLLKFAVNNALASNLSE</sequence>
<name>A0A4C1URP2_EUMVA</name>
<feature type="region of interest" description="Disordered" evidence="1">
    <location>
        <begin position="69"/>
        <end position="94"/>
    </location>
</feature>
<comment type="caution">
    <text evidence="2">The sequence shown here is derived from an EMBL/GenBank/DDBJ whole genome shotgun (WGS) entry which is preliminary data.</text>
</comment>
<keyword evidence="3" id="KW-1185">Reference proteome</keyword>
<dbReference type="Proteomes" id="UP000299102">
    <property type="component" value="Unassembled WGS sequence"/>
</dbReference>
<reference evidence="2 3" key="1">
    <citation type="journal article" date="2019" name="Commun. Biol.">
        <title>The bagworm genome reveals a unique fibroin gene that provides high tensile strength.</title>
        <authorList>
            <person name="Kono N."/>
            <person name="Nakamura H."/>
            <person name="Ohtoshi R."/>
            <person name="Tomita M."/>
            <person name="Numata K."/>
            <person name="Arakawa K."/>
        </authorList>
    </citation>
    <scope>NUCLEOTIDE SEQUENCE [LARGE SCALE GENOMIC DNA]</scope>
</reference>
<protein>
    <submittedName>
        <fullName evidence="2">Uncharacterized protein</fullName>
    </submittedName>
</protein>
<evidence type="ECO:0000313" key="3">
    <source>
        <dbReference type="Proteomes" id="UP000299102"/>
    </source>
</evidence>
<dbReference type="EMBL" id="BGZK01000209">
    <property type="protein sequence ID" value="GBP28642.1"/>
    <property type="molecule type" value="Genomic_DNA"/>
</dbReference>